<organism evidence="1 2">
    <name type="scientific">Aromia moschata</name>
    <dbReference type="NCBI Taxonomy" id="1265417"/>
    <lineage>
        <taxon>Eukaryota</taxon>
        <taxon>Metazoa</taxon>
        <taxon>Ecdysozoa</taxon>
        <taxon>Arthropoda</taxon>
        <taxon>Hexapoda</taxon>
        <taxon>Insecta</taxon>
        <taxon>Pterygota</taxon>
        <taxon>Neoptera</taxon>
        <taxon>Endopterygota</taxon>
        <taxon>Coleoptera</taxon>
        <taxon>Polyphaga</taxon>
        <taxon>Cucujiformia</taxon>
        <taxon>Chrysomeloidea</taxon>
        <taxon>Cerambycidae</taxon>
        <taxon>Cerambycinae</taxon>
        <taxon>Callichromatini</taxon>
        <taxon>Aromia</taxon>
    </lineage>
</organism>
<protein>
    <submittedName>
        <fullName evidence="1">Uncharacterized protein</fullName>
    </submittedName>
</protein>
<gene>
    <name evidence="1" type="ORF">NQ318_023184</name>
</gene>
<keyword evidence="2" id="KW-1185">Reference proteome</keyword>
<sequence length="59" mass="7002">MQAIGRDPKENLSITQMLFVQIILHKIHIYIDDKRVLKKFGLLSVNLKPVKRTSHEYRK</sequence>
<accession>A0AAV8Y0S7</accession>
<dbReference type="Proteomes" id="UP001162162">
    <property type="component" value="Unassembled WGS sequence"/>
</dbReference>
<proteinExistence type="predicted"/>
<name>A0AAV8Y0S7_9CUCU</name>
<dbReference type="AlphaFoldDB" id="A0AAV8Y0S7"/>
<dbReference type="EMBL" id="JAPWTK010000254">
    <property type="protein sequence ID" value="KAJ8944411.1"/>
    <property type="molecule type" value="Genomic_DNA"/>
</dbReference>
<evidence type="ECO:0000313" key="1">
    <source>
        <dbReference type="EMBL" id="KAJ8944411.1"/>
    </source>
</evidence>
<evidence type="ECO:0000313" key="2">
    <source>
        <dbReference type="Proteomes" id="UP001162162"/>
    </source>
</evidence>
<comment type="caution">
    <text evidence="1">The sequence shown here is derived from an EMBL/GenBank/DDBJ whole genome shotgun (WGS) entry which is preliminary data.</text>
</comment>
<reference evidence="1" key="1">
    <citation type="journal article" date="2023" name="Insect Mol. Biol.">
        <title>Genome sequencing provides insights into the evolution of gene families encoding plant cell wall-degrading enzymes in longhorned beetles.</title>
        <authorList>
            <person name="Shin N.R."/>
            <person name="Okamura Y."/>
            <person name="Kirsch R."/>
            <person name="Pauchet Y."/>
        </authorList>
    </citation>
    <scope>NUCLEOTIDE SEQUENCE</scope>
    <source>
        <strain evidence="1">AMC_N1</strain>
    </source>
</reference>